<dbReference type="EMBL" id="JBHTND010000010">
    <property type="protein sequence ID" value="MFD1301842.1"/>
    <property type="molecule type" value="Genomic_DNA"/>
</dbReference>
<evidence type="ECO:0000256" key="3">
    <source>
        <dbReference type="ARBA" id="ARBA00022722"/>
    </source>
</evidence>
<evidence type="ECO:0000256" key="1">
    <source>
        <dbReference type="ARBA" id="ARBA00022553"/>
    </source>
</evidence>
<keyword evidence="3" id="KW-0540">Nuclease</keyword>
<evidence type="ECO:0000256" key="2">
    <source>
        <dbReference type="ARBA" id="ARBA00022649"/>
    </source>
</evidence>
<keyword evidence="1" id="KW-0597">Phosphoprotein</keyword>
<dbReference type="RefSeq" id="WP_238206758.1">
    <property type="nucleotide sequence ID" value="NZ_JBHTND010000010.1"/>
</dbReference>
<sequence length="119" mass="13899">MSSAKAPDIRLRHILDQIDGIVAATKDKDFTEVQGNFLYERAVERAVQIISEAAKELPADLRGRYPDIHWDPIIRIGNLLRHEYYRIRSRDMWEIATVHLPLLHPVIVRMLEEFDADPR</sequence>
<dbReference type="PANTHER" id="PTHR34139:SF1">
    <property type="entry name" value="RNASE MJ1380-RELATED"/>
    <property type="match status" value="1"/>
</dbReference>
<reference evidence="7" key="1">
    <citation type="journal article" date="2019" name="Int. J. Syst. Evol. Microbiol.">
        <title>The Global Catalogue of Microorganisms (GCM) 10K type strain sequencing project: providing services to taxonomists for standard genome sequencing and annotation.</title>
        <authorList>
            <consortium name="The Broad Institute Genomics Platform"/>
            <consortium name="The Broad Institute Genome Sequencing Center for Infectious Disease"/>
            <person name="Wu L."/>
            <person name="Ma J."/>
        </authorList>
    </citation>
    <scope>NUCLEOTIDE SEQUENCE [LARGE SCALE GENOMIC DNA]</scope>
    <source>
        <strain evidence="7">CCUG 56108</strain>
    </source>
</reference>
<dbReference type="Pfam" id="PF01934">
    <property type="entry name" value="HepT-like"/>
    <property type="match status" value="1"/>
</dbReference>
<protein>
    <submittedName>
        <fullName evidence="6">DUF86 domain-containing protein</fullName>
    </submittedName>
</protein>
<keyword evidence="2" id="KW-1277">Toxin-antitoxin system</keyword>
<accession>A0ABW3WXE5</accession>
<dbReference type="InterPro" id="IPR051813">
    <property type="entry name" value="HepT_RNase_toxin"/>
</dbReference>
<dbReference type="InterPro" id="IPR008201">
    <property type="entry name" value="HepT-like"/>
</dbReference>
<organism evidence="6 7">
    <name type="scientific">Methylobacterium marchantiae</name>
    <dbReference type="NCBI Taxonomy" id="600331"/>
    <lineage>
        <taxon>Bacteria</taxon>
        <taxon>Pseudomonadati</taxon>
        <taxon>Pseudomonadota</taxon>
        <taxon>Alphaproteobacteria</taxon>
        <taxon>Hyphomicrobiales</taxon>
        <taxon>Methylobacteriaceae</taxon>
        <taxon>Methylobacterium</taxon>
    </lineage>
</organism>
<keyword evidence="7" id="KW-1185">Reference proteome</keyword>
<evidence type="ECO:0000313" key="6">
    <source>
        <dbReference type="EMBL" id="MFD1301842.1"/>
    </source>
</evidence>
<name>A0ABW3WXE5_9HYPH</name>
<proteinExistence type="predicted"/>
<evidence type="ECO:0000256" key="5">
    <source>
        <dbReference type="ARBA" id="ARBA00022801"/>
    </source>
</evidence>
<gene>
    <name evidence="6" type="ORF">ACFQ4G_09625</name>
</gene>
<dbReference type="Proteomes" id="UP001597176">
    <property type="component" value="Unassembled WGS sequence"/>
</dbReference>
<evidence type="ECO:0000256" key="4">
    <source>
        <dbReference type="ARBA" id="ARBA00022741"/>
    </source>
</evidence>
<comment type="caution">
    <text evidence="6">The sequence shown here is derived from an EMBL/GenBank/DDBJ whole genome shotgun (WGS) entry which is preliminary data.</text>
</comment>
<keyword evidence="4" id="KW-0547">Nucleotide-binding</keyword>
<evidence type="ECO:0000313" key="7">
    <source>
        <dbReference type="Proteomes" id="UP001597176"/>
    </source>
</evidence>
<dbReference type="PANTHER" id="PTHR34139">
    <property type="entry name" value="UPF0331 PROTEIN MJ0127"/>
    <property type="match status" value="1"/>
</dbReference>
<keyword evidence="5" id="KW-0378">Hydrolase</keyword>